<dbReference type="GO" id="GO:0005886">
    <property type="term" value="C:plasma membrane"/>
    <property type="evidence" value="ECO:0007669"/>
    <property type="project" value="UniProtKB-SubCell"/>
</dbReference>
<comment type="similarity">
    <text evidence="2 14">Belongs to the peptidase M50B family.</text>
</comment>
<comment type="subcellular location">
    <subcellularLocation>
        <location evidence="1 14">Cell membrane</location>
        <topology evidence="1 14">Multi-pass membrane protein</topology>
    </subcellularLocation>
</comment>
<evidence type="ECO:0000256" key="6">
    <source>
        <dbReference type="ARBA" id="ARBA00022723"/>
    </source>
</evidence>
<evidence type="ECO:0000256" key="8">
    <source>
        <dbReference type="ARBA" id="ARBA00022801"/>
    </source>
</evidence>
<dbReference type="Pfam" id="PF00571">
    <property type="entry name" value="CBS"/>
    <property type="match status" value="2"/>
</dbReference>
<dbReference type="PANTHER" id="PTHR39188">
    <property type="entry name" value="MEMBRANE-ASSOCIATED ZINC METALLOPROTEASE M50B"/>
    <property type="match status" value="1"/>
</dbReference>
<evidence type="ECO:0000256" key="15">
    <source>
        <dbReference type="PIRSR" id="PIRSR006404-1"/>
    </source>
</evidence>
<dbReference type="InterPro" id="IPR000644">
    <property type="entry name" value="CBS_dom"/>
</dbReference>
<keyword evidence="7" id="KW-0677">Repeat</keyword>
<dbReference type="InterPro" id="IPR016483">
    <property type="entry name" value="UCP006404_Pept_M50_CBS"/>
</dbReference>
<evidence type="ECO:0000256" key="14">
    <source>
        <dbReference type="PIRNR" id="PIRNR006404"/>
    </source>
</evidence>
<evidence type="ECO:0000256" key="17">
    <source>
        <dbReference type="PROSITE-ProRule" id="PRU00703"/>
    </source>
</evidence>
<comment type="caution">
    <text evidence="18">The sequence shown here is derived from an EMBL/GenBank/DDBJ whole genome shotgun (WGS) entry which is preliminary data.</text>
</comment>
<feature type="transmembrane region" description="Helical" evidence="14">
    <location>
        <begin position="40"/>
        <end position="58"/>
    </location>
</feature>
<dbReference type="InterPro" id="IPR008915">
    <property type="entry name" value="Peptidase_M50"/>
</dbReference>
<evidence type="ECO:0000256" key="9">
    <source>
        <dbReference type="ARBA" id="ARBA00022833"/>
    </source>
</evidence>
<dbReference type="RefSeq" id="WP_012553134.1">
    <property type="nucleotide sequence ID" value="NZ_JABEQG010000001.1"/>
</dbReference>
<feature type="binding site" evidence="16">
    <location>
        <position position="161"/>
    </location>
    <ligand>
        <name>Zn(2+)</name>
        <dbReference type="ChEBI" id="CHEBI:29105"/>
        <note>catalytic</note>
    </ligand>
</feature>
<evidence type="ECO:0000256" key="12">
    <source>
        <dbReference type="ARBA" id="ARBA00023122"/>
    </source>
</evidence>
<keyword evidence="6 14" id="KW-0479">Metal-binding</keyword>
<dbReference type="Gene3D" id="3.10.580.10">
    <property type="entry name" value="CBS-domain"/>
    <property type="match status" value="1"/>
</dbReference>
<feature type="transmembrane region" description="Helical" evidence="14">
    <location>
        <begin position="98"/>
        <end position="118"/>
    </location>
</feature>
<name>A0A7W4I392_GLUDI</name>
<keyword evidence="3 14" id="KW-1003">Cell membrane</keyword>
<evidence type="ECO:0000256" key="4">
    <source>
        <dbReference type="ARBA" id="ARBA00022670"/>
    </source>
</evidence>
<feature type="active site" evidence="15">
    <location>
        <position position="59"/>
    </location>
</feature>
<dbReference type="PIRSF" id="PIRSF006404">
    <property type="entry name" value="UCP006404_Pept_M50_CBS"/>
    <property type="match status" value="1"/>
</dbReference>
<dbReference type="Proteomes" id="UP000550787">
    <property type="component" value="Unassembled WGS sequence"/>
</dbReference>
<dbReference type="GO" id="GO:0006508">
    <property type="term" value="P:proteolysis"/>
    <property type="evidence" value="ECO:0007669"/>
    <property type="project" value="UniProtKB-KW"/>
</dbReference>
<evidence type="ECO:0000313" key="19">
    <source>
        <dbReference type="Proteomes" id="UP000550787"/>
    </source>
</evidence>
<keyword evidence="4 14" id="KW-0645">Protease</keyword>
<evidence type="ECO:0000256" key="11">
    <source>
        <dbReference type="ARBA" id="ARBA00023049"/>
    </source>
</evidence>
<feature type="transmembrane region" description="Helical" evidence="14">
    <location>
        <begin position="190"/>
        <end position="216"/>
    </location>
</feature>
<evidence type="ECO:0000256" key="7">
    <source>
        <dbReference type="ARBA" id="ARBA00022737"/>
    </source>
</evidence>
<keyword evidence="10 14" id="KW-1133">Transmembrane helix</keyword>
<dbReference type="CDD" id="cd06164">
    <property type="entry name" value="S2P-M50_SpoIVFB_CBS"/>
    <property type="match status" value="1"/>
</dbReference>
<evidence type="ECO:0000256" key="3">
    <source>
        <dbReference type="ARBA" id="ARBA00022475"/>
    </source>
</evidence>
<dbReference type="Pfam" id="PF02163">
    <property type="entry name" value="Peptidase_M50"/>
    <property type="match status" value="2"/>
</dbReference>
<proteinExistence type="inferred from homology"/>
<comment type="cofactor">
    <cofactor evidence="14 16">
        <name>Zn(2+)</name>
        <dbReference type="ChEBI" id="CHEBI:29105"/>
    </cofactor>
    <text evidence="14 16">Binds 1 zinc ion per subunit.</text>
</comment>
<keyword evidence="11 14" id="KW-0482">Metalloprotease</keyword>
<evidence type="ECO:0000256" key="1">
    <source>
        <dbReference type="ARBA" id="ARBA00004651"/>
    </source>
</evidence>
<evidence type="ECO:0000256" key="13">
    <source>
        <dbReference type="ARBA" id="ARBA00023136"/>
    </source>
</evidence>
<gene>
    <name evidence="18" type="ORF">HLH33_00675</name>
</gene>
<keyword evidence="5 14" id="KW-0812">Transmembrane</keyword>
<feature type="binding site" evidence="16">
    <location>
        <position position="62"/>
    </location>
    <ligand>
        <name>Zn(2+)</name>
        <dbReference type="ChEBI" id="CHEBI:29105"/>
        <note>catalytic</note>
    </ligand>
</feature>
<feature type="transmembrane region" description="Helical" evidence="14">
    <location>
        <begin position="138"/>
        <end position="158"/>
    </location>
</feature>
<accession>A0A7W4I392</accession>
<protein>
    <recommendedName>
        <fullName evidence="14">Zinc metalloprotease</fullName>
    </recommendedName>
</protein>
<evidence type="ECO:0000256" key="16">
    <source>
        <dbReference type="PIRSR" id="PIRSR006404-2"/>
    </source>
</evidence>
<feature type="binding site" evidence="16">
    <location>
        <position position="58"/>
    </location>
    <ligand>
        <name>Zn(2+)</name>
        <dbReference type="ChEBI" id="CHEBI:29105"/>
        <note>catalytic</note>
    </ligand>
</feature>
<dbReference type="GO" id="GO:0046872">
    <property type="term" value="F:metal ion binding"/>
    <property type="evidence" value="ECO:0007669"/>
    <property type="project" value="UniProtKB-UniRule"/>
</dbReference>
<feature type="transmembrane region" description="Helical" evidence="14">
    <location>
        <begin position="12"/>
        <end position="34"/>
    </location>
</feature>
<evidence type="ECO:0000313" key="18">
    <source>
        <dbReference type="EMBL" id="MBB2154833.1"/>
    </source>
</evidence>
<organism evidence="18 19">
    <name type="scientific">Gluconacetobacter diazotrophicus</name>
    <name type="common">Acetobacter diazotrophicus</name>
    <dbReference type="NCBI Taxonomy" id="33996"/>
    <lineage>
        <taxon>Bacteria</taxon>
        <taxon>Pseudomonadati</taxon>
        <taxon>Pseudomonadota</taxon>
        <taxon>Alphaproteobacteria</taxon>
        <taxon>Acetobacterales</taxon>
        <taxon>Acetobacteraceae</taxon>
        <taxon>Gluconacetobacter</taxon>
    </lineage>
</organism>
<keyword evidence="12 17" id="KW-0129">CBS domain</keyword>
<sequence length="377" mass="39784">MTWSIPLGRIAGTAIRVHVTFFLLLLWIAMVAGAQGGPAAAWQGVVFIMLVFVCVVLHEFGHILMARRFGVTTSDITLLPIGGVARLSRMPERPGQELLVALAGPAVNLVIGLLLFAATGTWPSLDAATSGMVGGGGMVVRLASVNLFLLLFNLLPAFPMDGGRVLRALLGYRMGFVRATQVAASVGQGFAFLLGFLGLIGNPILLFIALFVYLGAASEAHMVQLRQVAQGMIAADAMMTRYETLPTLTTLDEAVRAAIRCAQTLFPVMDGQGRLQGVLTQAALINHLQIDGPGAVVADAMTPAIPAIHPYQPLSEALRLLQEGNLPAVAVVDAGDRLVGLITSETIGELMLTHGIRVTQGRRAADSDRPPTDRAAA</sequence>
<evidence type="ECO:0000256" key="2">
    <source>
        <dbReference type="ARBA" id="ARBA00007931"/>
    </source>
</evidence>
<dbReference type="AlphaFoldDB" id="A0A7W4I392"/>
<dbReference type="InterPro" id="IPR046342">
    <property type="entry name" value="CBS_dom_sf"/>
</dbReference>
<dbReference type="EMBL" id="JABEQG010000001">
    <property type="protein sequence ID" value="MBB2154833.1"/>
    <property type="molecule type" value="Genomic_DNA"/>
</dbReference>
<keyword evidence="13 14" id="KW-0472">Membrane</keyword>
<keyword evidence="8 14" id="KW-0378">Hydrolase</keyword>
<evidence type="ECO:0000256" key="5">
    <source>
        <dbReference type="ARBA" id="ARBA00022692"/>
    </source>
</evidence>
<reference evidence="18 19" key="1">
    <citation type="submission" date="2020-04" db="EMBL/GenBank/DDBJ databases">
        <title>Description of novel Gluconacetobacter.</title>
        <authorList>
            <person name="Sombolestani A."/>
        </authorList>
    </citation>
    <scope>NUCLEOTIDE SEQUENCE [LARGE SCALE GENOMIC DNA]</scope>
    <source>
        <strain evidence="18 19">LMG 7603</strain>
    </source>
</reference>
<dbReference type="PROSITE" id="PS51371">
    <property type="entry name" value="CBS"/>
    <property type="match status" value="2"/>
</dbReference>
<keyword evidence="9 14" id="KW-0862">Zinc</keyword>
<evidence type="ECO:0000256" key="10">
    <source>
        <dbReference type="ARBA" id="ARBA00022989"/>
    </source>
</evidence>
<dbReference type="PANTHER" id="PTHR39188:SF3">
    <property type="entry name" value="STAGE IV SPORULATION PROTEIN FB"/>
    <property type="match status" value="1"/>
</dbReference>
<dbReference type="SUPFAM" id="SSF54631">
    <property type="entry name" value="CBS-domain pair"/>
    <property type="match status" value="1"/>
</dbReference>
<dbReference type="GO" id="GO:0008237">
    <property type="term" value="F:metallopeptidase activity"/>
    <property type="evidence" value="ECO:0007669"/>
    <property type="project" value="UniProtKB-UniRule"/>
</dbReference>